<name>A0A176XHZ4_AGRTU</name>
<dbReference type="Proteomes" id="UP000077098">
    <property type="component" value="Unassembled WGS sequence"/>
</dbReference>
<dbReference type="EMBL" id="LXPS01000002">
    <property type="protein sequence ID" value="OAE49597.1"/>
    <property type="molecule type" value="Genomic_DNA"/>
</dbReference>
<comment type="caution">
    <text evidence="1">The sequence shown here is derived from an EMBL/GenBank/DDBJ whole genome shotgun (WGS) entry which is preliminary data.</text>
</comment>
<reference evidence="1 2" key="1">
    <citation type="submission" date="2016-05" db="EMBL/GenBank/DDBJ databases">
        <authorList>
            <person name="Lavstsen T."/>
            <person name="Jespersen J.S."/>
        </authorList>
    </citation>
    <scope>NUCLEOTIDE SEQUENCE [LARGE SCALE GENOMIC DNA]</scope>
    <source>
        <strain evidence="1 2">KCJ1736</strain>
    </source>
</reference>
<organism evidence="1 2">
    <name type="scientific">Agrobacterium tumefaciens</name>
    <dbReference type="NCBI Taxonomy" id="358"/>
    <lineage>
        <taxon>Bacteria</taxon>
        <taxon>Pseudomonadati</taxon>
        <taxon>Pseudomonadota</taxon>
        <taxon>Alphaproteobacteria</taxon>
        <taxon>Hyphomicrobiales</taxon>
        <taxon>Rhizobiaceae</taxon>
        <taxon>Rhizobium/Agrobacterium group</taxon>
        <taxon>Agrobacterium</taxon>
        <taxon>Agrobacterium tumefaciens complex</taxon>
    </lineage>
</organism>
<accession>A0A176XHZ4</accession>
<proteinExistence type="predicted"/>
<dbReference type="AlphaFoldDB" id="A0A176XHZ4"/>
<sequence>MLHVDTNAIEVVYDISQAQGKAVLCIIHEGDGSDFSQTISVYLDQRLAPPSLLKGGSLIAAFTKTAMLLPDDDTADPYSFVLAGGSGTNEKALVDPDQLDHGGRYVIVPHHLRQW</sequence>
<gene>
    <name evidence="1" type="ORF">A7J57_18605</name>
</gene>
<evidence type="ECO:0000313" key="1">
    <source>
        <dbReference type="EMBL" id="OAE49597.1"/>
    </source>
</evidence>
<protein>
    <submittedName>
        <fullName evidence="1">Uncharacterized protein</fullName>
    </submittedName>
</protein>
<evidence type="ECO:0000313" key="2">
    <source>
        <dbReference type="Proteomes" id="UP000077098"/>
    </source>
</evidence>